<geneLocation type="plasmid" evidence="2 3">
    <name>pCY360</name>
</geneLocation>
<reference evidence="2 3" key="1">
    <citation type="journal article" date="2010" name="PLoS ONE">
        <title>The glycobiome of the rumen bacterium Butyrivibrio proteoclasticus B316(T) highlights adaptation to a polysaccharide-rich environment.</title>
        <authorList>
            <person name="Kelly W.J."/>
            <person name="Leahy S.C."/>
            <person name="Altermann E."/>
            <person name="Yeoman C.J."/>
            <person name="Dunne J.C."/>
            <person name="Kong Z."/>
            <person name="Pacheco D.M."/>
            <person name="Li D."/>
            <person name="Noel S.J."/>
            <person name="Moon C.D."/>
            <person name="Cookson A.L."/>
            <person name="Attwood G.T."/>
        </authorList>
    </citation>
    <scope>NUCLEOTIDE SEQUENCE [LARGE SCALE GENOMIC DNA]</scope>
    <source>
        <strain evidence="3">ATCC 51982 / DSM 14932 / B316</strain>
        <plasmid evidence="3">Plasmid pCY360</plasmid>
    </source>
</reference>
<keyword evidence="3" id="KW-1185">Reference proteome</keyword>
<dbReference type="HOGENOM" id="CLU_2768024_0_0_9"/>
<keyword evidence="1" id="KW-1133">Transmembrane helix</keyword>
<evidence type="ECO:0000313" key="3">
    <source>
        <dbReference type="Proteomes" id="UP000001299"/>
    </source>
</evidence>
<accession>E0S489</accession>
<name>E0S489_BUTPB</name>
<dbReference type="Proteomes" id="UP000001299">
    <property type="component" value="Plasmid pCY360"/>
</dbReference>
<proteinExistence type="predicted"/>
<organism evidence="2 3">
    <name type="scientific">Butyrivibrio proteoclasticus (strain ATCC 51982 / DSM 14932 / B316)</name>
    <name type="common">Clostridium proteoclasticum</name>
    <dbReference type="NCBI Taxonomy" id="515622"/>
    <lineage>
        <taxon>Bacteria</taxon>
        <taxon>Bacillati</taxon>
        <taxon>Bacillota</taxon>
        <taxon>Clostridia</taxon>
        <taxon>Lachnospirales</taxon>
        <taxon>Lachnospiraceae</taxon>
        <taxon>Butyrivibrio</taxon>
    </lineage>
</organism>
<gene>
    <name evidence="2" type="ordered locus">bpr_II284</name>
</gene>
<dbReference type="EMBL" id="CP001812">
    <property type="protein sequence ID" value="ADL36221.1"/>
    <property type="molecule type" value="Genomic_DNA"/>
</dbReference>
<keyword evidence="1" id="KW-0472">Membrane</keyword>
<evidence type="ECO:0000313" key="2">
    <source>
        <dbReference type="EMBL" id="ADL36221.1"/>
    </source>
</evidence>
<protein>
    <submittedName>
        <fullName evidence="2">Uncharacterized protein</fullName>
    </submittedName>
</protein>
<dbReference type="KEGG" id="bpb:bpr_II284"/>
<dbReference type="RefSeq" id="WP_013282870.1">
    <property type="nucleotide sequence ID" value="NC_014389.1"/>
</dbReference>
<dbReference type="AlphaFoldDB" id="E0S489"/>
<keyword evidence="2" id="KW-0614">Plasmid</keyword>
<sequence length="69" mass="7921">MSKKAKQTIKFLALCLNFVNVVLMVVVLFTPVPAWVSWVALFVDAVIDCIIGYQDWYESRKNDGNNQNR</sequence>
<evidence type="ECO:0000256" key="1">
    <source>
        <dbReference type="SAM" id="Phobius"/>
    </source>
</evidence>
<feature type="transmembrane region" description="Helical" evidence="1">
    <location>
        <begin position="12"/>
        <end position="29"/>
    </location>
</feature>
<keyword evidence="1" id="KW-0812">Transmembrane</keyword>